<sequence>MDAVPPPIVGDTVTLGMYDLPMLREANDRLWAYLRDRLVARGWRGVPELIDRSRAIDDALADPGLVLGHTCGYPLRTRFAGRLRVVATPDYRGPYASGGRHCSVVVVRHDDPAADLAALYGRVAAVNGFDSNTGMNLLRAAVAPLAGGQAFFGGVLETGAHVASLAAVADGMADVAAIDGVTFDLVARHTPDDVAGVRVLTRTADSPNLPLVTRMGAPDALVAALRAALDEAARAPELAAAREALGLAGFLVLPDEAYDRVLELERAAAAAGYPRLA</sequence>
<dbReference type="OrthoDB" id="7353682at2"/>
<dbReference type="Proteomes" id="UP000186406">
    <property type="component" value="Unassembled WGS sequence"/>
</dbReference>
<keyword evidence="2" id="KW-1185">Reference proteome</keyword>
<dbReference type="Gene3D" id="3.40.190.10">
    <property type="entry name" value="Periplasmic binding protein-like II"/>
    <property type="match status" value="2"/>
</dbReference>
<protein>
    <submittedName>
        <fullName evidence="1">ABC-type phosphate/phosphonate transport system, substrate-binding protein</fullName>
    </submittedName>
</protein>
<evidence type="ECO:0000313" key="2">
    <source>
        <dbReference type="Proteomes" id="UP000186406"/>
    </source>
</evidence>
<proteinExistence type="predicted"/>
<dbReference type="PANTHER" id="PTHR35841:SF1">
    <property type="entry name" value="PHOSPHONATES-BINDING PERIPLASMIC PROTEIN"/>
    <property type="match status" value="1"/>
</dbReference>
<dbReference type="STRING" id="1123029.SAMN02745172_03940"/>
<evidence type="ECO:0000313" key="1">
    <source>
        <dbReference type="EMBL" id="SHO67265.1"/>
    </source>
</evidence>
<name>A0A1M7ZQV1_9HYPH</name>
<organism evidence="1 2">
    <name type="scientific">Pseudoxanthobacter soli DSM 19599</name>
    <dbReference type="NCBI Taxonomy" id="1123029"/>
    <lineage>
        <taxon>Bacteria</taxon>
        <taxon>Pseudomonadati</taxon>
        <taxon>Pseudomonadota</taxon>
        <taxon>Alphaproteobacteria</taxon>
        <taxon>Hyphomicrobiales</taxon>
        <taxon>Segnochrobactraceae</taxon>
        <taxon>Pseudoxanthobacter</taxon>
    </lineage>
</organism>
<accession>A0A1M7ZQV1</accession>
<dbReference type="AlphaFoldDB" id="A0A1M7ZQV1"/>
<dbReference type="PANTHER" id="PTHR35841">
    <property type="entry name" value="PHOSPHONATES-BINDING PERIPLASMIC PROTEIN"/>
    <property type="match status" value="1"/>
</dbReference>
<dbReference type="RefSeq" id="WP_073631905.1">
    <property type="nucleotide sequence ID" value="NZ_FRXO01000012.1"/>
</dbReference>
<gene>
    <name evidence="1" type="ORF">SAMN02745172_03940</name>
</gene>
<reference evidence="1 2" key="1">
    <citation type="submission" date="2016-12" db="EMBL/GenBank/DDBJ databases">
        <authorList>
            <person name="Song W.-J."/>
            <person name="Kurnit D.M."/>
        </authorList>
    </citation>
    <scope>NUCLEOTIDE SEQUENCE [LARGE SCALE GENOMIC DNA]</scope>
    <source>
        <strain evidence="1 2">DSM 19599</strain>
    </source>
</reference>
<dbReference type="SUPFAM" id="SSF53850">
    <property type="entry name" value="Periplasmic binding protein-like II"/>
    <property type="match status" value="1"/>
</dbReference>
<dbReference type="Pfam" id="PF12974">
    <property type="entry name" value="Phosphonate-bd"/>
    <property type="match status" value="1"/>
</dbReference>
<dbReference type="EMBL" id="FRXO01000012">
    <property type="protein sequence ID" value="SHO67265.1"/>
    <property type="molecule type" value="Genomic_DNA"/>
</dbReference>